<evidence type="ECO:0000256" key="4">
    <source>
        <dbReference type="ARBA" id="ARBA00022989"/>
    </source>
</evidence>
<dbReference type="InterPro" id="IPR036938">
    <property type="entry name" value="PAP2/HPO_sf"/>
</dbReference>
<evidence type="ECO:0000256" key="3">
    <source>
        <dbReference type="ARBA" id="ARBA00022692"/>
    </source>
</evidence>
<comment type="caution">
    <text evidence="9">The sequence shown here is derived from an EMBL/GenBank/DDBJ whole genome shotgun (WGS) entry which is preliminary data.</text>
</comment>
<comment type="subcellular location">
    <subcellularLocation>
        <location evidence="1">Membrane</location>
        <topology evidence="1">Multi-pass membrane protein</topology>
    </subcellularLocation>
</comment>
<dbReference type="InterPro" id="IPR043216">
    <property type="entry name" value="PAP-like"/>
</dbReference>
<feature type="transmembrane region" description="Helical" evidence="6">
    <location>
        <begin position="59"/>
        <end position="78"/>
    </location>
</feature>
<keyword evidence="10" id="KW-1185">Reference proteome</keyword>
<dbReference type="Pfam" id="PF01569">
    <property type="entry name" value="PAP2"/>
    <property type="match status" value="1"/>
</dbReference>
<reference evidence="9" key="1">
    <citation type="submission" date="2023-10" db="EMBL/GenBank/DDBJ databases">
        <title>Genome assemblies of two species of porcelain crab, Petrolisthes cinctipes and Petrolisthes manimaculis (Anomura: Porcellanidae).</title>
        <authorList>
            <person name="Angst P."/>
        </authorList>
    </citation>
    <scope>NUCLEOTIDE SEQUENCE</scope>
    <source>
        <strain evidence="9">PB745_01</strain>
        <tissue evidence="9">Gill</tissue>
    </source>
</reference>
<dbReference type="SUPFAM" id="SSF48317">
    <property type="entry name" value="Acid phosphatase/Vanadium-dependent haloperoxidase"/>
    <property type="match status" value="1"/>
</dbReference>
<protein>
    <recommendedName>
        <fullName evidence="7">Phosphatidic acid phosphatase type 2/haloperoxidase domain-containing protein</fullName>
    </recommendedName>
</protein>
<organism evidence="9 10">
    <name type="scientific">Petrolisthes cinctipes</name>
    <name type="common">Flat porcelain crab</name>
    <dbReference type="NCBI Taxonomy" id="88211"/>
    <lineage>
        <taxon>Eukaryota</taxon>
        <taxon>Metazoa</taxon>
        <taxon>Ecdysozoa</taxon>
        <taxon>Arthropoda</taxon>
        <taxon>Crustacea</taxon>
        <taxon>Multicrustacea</taxon>
        <taxon>Malacostraca</taxon>
        <taxon>Eumalacostraca</taxon>
        <taxon>Eucarida</taxon>
        <taxon>Decapoda</taxon>
        <taxon>Pleocyemata</taxon>
        <taxon>Anomura</taxon>
        <taxon>Galatheoidea</taxon>
        <taxon>Porcellanidae</taxon>
        <taxon>Petrolisthes</taxon>
    </lineage>
</organism>
<dbReference type="InterPro" id="IPR000326">
    <property type="entry name" value="PAP2/HPO"/>
</dbReference>
<feature type="transmembrane region" description="Helical" evidence="6">
    <location>
        <begin position="7"/>
        <end position="26"/>
    </location>
</feature>
<keyword evidence="5 6" id="KW-0472">Membrane</keyword>
<evidence type="ECO:0000256" key="6">
    <source>
        <dbReference type="SAM" id="Phobius"/>
    </source>
</evidence>
<feature type="transmembrane region" description="Helical" evidence="6">
    <location>
        <begin position="186"/>
        <end position="207"/>
    </location>
</feature>
<dbReference type="AlphaFoldDB" id="A0AAE1FVN3"/>
<evidence type="ECO:0000313" key="9">
    <source>
        <dbReference type="EMBL" id="KAK3880714.1"/>
    </source>
</evidence>
<name>A0AAE1FVN3_PETCI</name>
<evidence type="ECO:0000313" key="10">
    <source>
        <dbReference type="Proteomes" id="UP001286313"/>
    </source>
</evidence>
<dbReference type="GO" id="GO:0008195">
    <property type="term" value="F:phosphatidate phosphatase activity"/>
    <property type="evidence" value="ECO:0007669"/>
    <property type="project" value="TreeGrafter"/>
</dbReference>
<comment type="similarity">
    <text evidence="2">Belongs to the PA-phosphatase related phosphoesterase family.</text>
</comment>
<feature type="domain" description="Phosphatidic acid phosphatase type 2/haloperoxidase" evidence="7">
    <location>
        <begin position="88"/>
        <end position="232"/>
    </location>
</feature>
<dbReference type="GO" id="GO:0016020">
    <property type="term" value="C:membrane"/>
    <property type="evidence" value="ECO:0007669"/>
    <property type="project" value="UniProtKB-SubCell"/>
</dbReference>
<evidence type="ECO:0000256" key="1">
    <source>
        <dbReference type="ARBA" id="ARBA00004141"/>
    </source>
</evidence>
<keyword evidence="3 6" id="KW-0812">Transmembrane</keyword>
<dbReference type="CDD" id="cd03390">
    <property type="entry name" value="PAP2_containing_1_like"/>
    <property type="match status" value="1"/>
</dbReference>
<dbReference type="PANTHER" id="PTHR10165">
    <property type="entry name" value="LIPID PHOSPHATE PHOSPHATASE"/>
    <property type="match status" value="1"/>
</dbReference>
<dbReference type="PANTHER" id="PTHR10165:SF35">
    <property type="entry name" value="RE23632P"/>
    <property type="match status" value="1"/>
</dbReference>
<evidence type="ECO:0000313" key="8">
    <source>
        <dbReference type="EMBL" id="KAK3872018.1"/>
    </source>
</evidence>
<sequence length="282" mass="32371">MMKWIEIHATFWLEILTRAFLSAIFVELEHFSPFVRKIHIDELWLYKNPRTPSYVPTNLLWPLVFLVPTSVMLIYYLIKRDKTELCQSLLSLSLALGLNGVITDIIKIIVGRPRPDFFYRCFPDGVEDLSEINDIGSACTGESQAIKDGRKSFPSGHSSFSFCSLGFLSLWICGKLCVFGKKRGEGWRLVVSITPLLGALMVALSRTSDYHHHWQDVFVGSLLGLLIAYLCYRQYYPRLTSPHCHLPYLKVPSVMQPRYVDGINNLPHIDPESPMEEQVKWM</sequence>
<feature type="transmembrane region" description="Helical" evidence="6">
    <location>
        <begin position="159"/>
        <end position="179"/>
    </location>
</feature>
<dbReference type="EMBL" id="JAWQEG010001300">
    <property type="protein sequence ID" value="KAK3880714.1"/>
    <property type="molecule type" value="Genomic_DNA"/>
</dbReference>
<dbReference type="EMBL" id="JAWQEG010002433">
    <property type="protein sequence ID" value="KAK3872018.1"/>
    <property type="molecule type" value="Genomic_DNA"/>
</dbReference>
<dbReference type="Proteomes" id="UP001286313">
    <property type="component" value="Unassembled WGS sequence"/>
</dbReference>
<dbReference type="Gene3D" id="1.20.144.10">
    <property type="entry name" value="Phosphatidic acid phosphatase type 2/haloperoxidase"/>
    <property type="match status" value="1"/>
</dbReference>
<evidence type="ECO:0000259" key="7">
    <source>
        <dbReference type="SMART" id="SM00014"/>
    </source>
</evidence>
<feature type="transmembrane region" description="Helical" evidence="6">
    <location>
        <begin position="90"/>
        <end position="110"/>
    </location>
</feature>
<gene>
    <name evidence="9" type="ORF">Pcinc_014806</name>
    <name evidence="8" type="ORF">Pcinc_022883</name>
</gene>
<dbReference type="SMART" id="SM00014">
    <property type="entry name" value="acidPPc"/>
    <property type="match status" value="1"/>
</dbReference>
<dbReference type="GO" id="GO:0046839">
    <property type="term" value="P:phospholipid dephosphorylation"/>
    <property type="evidence" value="ECO:0007669"/>
    <property type="project" value="TreeGrafter"/>
</dbReference>
<proteinExistence type="inferred from homology"/>
<dbReference type="GO" id="GO:0006644">
    <property type="term" value="P:phospholipid metabolic process"/>
    <property type="evidence" value="ECO:0007669"/>
    <property type="project" value="InterPro"/>
</dbReference>
<feature type="transmembrane region" description="Helical" evidence="6">
    <location>
        <begin position="213"/>
        <end position="232"/>
    </location>
</feature>
<keyword evidence="4 6" id="KW-1133">Transmembrane helix</keyword>
<accession>A0AAE1FVN3</accession>
<evidence type="ECO:0000256" key="2">
    <source>
        <dbReference type="ARBA" id="ARBA00008816"/>
    </source>
</evidence>
<evidence type="ECO:0000256" key="5">
    <source>
        <dbReference type="ARBA" id="ARBA00023136"/>
    </source>
</evidence>